<dbReference type="AlphaFoldDB" id="A0A6S6QYQ4"/>
<protein>
    <submittedName>
        <fullName evidence="1">Uncharacterized protein</fullName>
    </submittedName>
</protein>
<dbReference type="Pfam" id="PF10882">
    <property type="entry name" value="bPH_5"/>
    <property type="match status" value="1"/>
</dbReference>
<proteinExistence type="predicted"/>
<gene>
    <name evidence="1" type="ORF">acsn021_17680</name>
</gene>
<dbReference type="RefSeq" id="WP_184091298.1">
    <property type="nucleotide sequence ID" value="NZ_AP023367.1"/>
</dbReference>
<dbReference type="EMBL" id="AP023367">
    <property type="protein sequence ID" value="BCJ94199.1"/>
    <property type="molecule type" value="Genomic_DNA"/>
</dbReference>
<dbReference type="InterPro" id="IPR027783">
    <property type="entry name" value="Bacterial_PH-related"/>
</dbReference>
<accession>A0A6S6QYQ4</accession>
<evidence type="ECO:0000313" key="1">
    <source>
        <dbReference type="EMBL" id="BCJ94199.1"/>
    </source>
</evidence>
<keyword evidence="2" id="KW-1185">Reference proteome</keyword>
<name>A0A6S6QYQ4_9FIRM</name>
<evidence type="ECO:0000313" key="2">
    <source>
        <dbReference type="Proteomes" id="UP000515561"/>
    </source>
</evidence>
<dbReference type="KEGG" id="acel:acsn021_17680"/>
<sequence length="456" mass="52508">MISIVINLFVTLTVLITLILTNKTAEKANGNILLGVSLPRFELQNSEVQKIVQKYHKSYTLAGFVFILLMFPLLIISKYTSISILYILAWCCLLFFVNSLIQKRYFSILYTVKKENKWYVGEKHILSIDTEVSRLKGKMPASPFWFIQAFIISLIPILLLLHKQEYHLSSWIFPMCSIISVVIGFLAYRIVTKERVITYSENTEINLALNQIYRHQWSKCWILQAHIGTILYTLMFFLVQCNVLDLFVMMVLLGISTCLTYAPILSAYYTVRDERHNLLLFTSEEVYTDEDQYWATGNYKNPTDKRVWVENRLGYGVTVNMASTFGRLTNIVLAIVVLGIIALAKFVMPLDFGTVEFEMKNHTAYISAPMYRDSFSIDAMKAVVQIDQLPKMNKRNGGDSDRFYVGRFNVQGYGDCSVYVHRNISPYLVITLSDRIIIINGDAPEKTNEIYSLLKE</sequence>
<dbReference type="Proteomes" id="UP000515561">
    <property type="component" value="Chromosome"/>
</dbReference>
<organism evidence="1 2">
    <name type="scientific">Anaerocolumna cellulosilytica</name>
    <dbReference type="NCBI Taxonomy" id="433286"/>
    <lineage>
        <taxon>Bacteria</taxon>
        <taxon>Bacillati</taxon>
        <taxon>Bacillota</taxon>
        <taxon>Clostridia</taxon>
        <taxon>Lachnospirales</taxon>
        <taxon>Lachnospiraceae</taxon>
        <taxon>Anaerocolumna</taxon>
    </lineage>
</organism>
<reference evidence="1 2" key="1">
    <citation type="journal article" date="2016" name="Int. J. Syst. Evol. Microbiol.">
        <title>Descriptions of Anaerotaenia torta gen. nov., sp. nov. and Anaerocolumna cellulosilytica gen. nov., sp. nov. isolated from a methanogenic reactor of cattle waste.</title>
        <authorList>
            <person name="Uek A."/>
            <person name="Ohtaki Y."/>
            <person name="Kaku N."/>
            <person name="Ueki K."/>
        </authorList>
    </citation>
    <scope>NUCLEOTIDE SEQUENCE [LARGE SCALE GENOMIC DNA]</scope>
    <source>
        <strain evidence="1 2">SN021</strain>
    </source>
</reference>